<protein>
    <submittedName>
        <fullName evidence="2">Uncharacterized protein</fullName>
    </submittedName>
</protein>
<evidence type="ECO:0000256" key="1">
    <source>
        <dbReference type="SAM" id="MobiDB-lite"/>
    </source>
</evidence>
<accession>A0AAE0CYI5</accession>
<comment type="caution">
    <text evidence="2">The sequence shown here is derived from an EMBL/GenBank/DDBJ whole genome shotgun (WGS) entry which is preliminary data.</text>
</comment>
<dbReference type="AlphaFoldDB" id="A0AAE0CYI5"/>
<proteinExistence type="predicted"/>
<evidence type="ECO:0000313" key="2">
    <source>
        <dbReference type="EMBL" id="KAK2730291.1"/>
    </source>
</evidence>
<dbReference type="Proteomes" id="UP001281614">
    <property type="component" value="Unassembled WGS sequence"/>
</dbReference>
<keyword evidence="3" id="KW-1185">Reference proteome</keyword>
<dbReference type="EMBL" id="VYYT01000688">
    <property type="protein sequence ID" value="KAK2730291.1"/>
    <property type="molecule type" value="Genomic_DNA"/>
</dbReference>
<feature type="region of interest" description="Disordered" evidence="1">
    <location>
        <begin position="63"/>
        <end position="82"/>
    </location>
</feature>
<reference evidence="2" key="1">
    <citation type="submission" date="2023-02" db="EMBL/GenBank/DDBJ databases">
        <title>Colletotrichum kahawae CIFC_Que2 genome sequencing and assembly.</title>
        <authorList>
            <person name="Baroncelli R."/>
        </authorList>
    </citation>
    <scope>NUCLEOTIDE SEQUENCE</scope>
    <source>
        <strain evidence="2">CIFC_Que2</strain>
    </source>
</reference>
<name>A0AAE0CYI5_COLKA</name>
<evidence type="ECO:0000313" key="3">
    <source>
        <dbReference type="Proteomes" id="UP001281614"/>
    </source>
</evidence>
<organism evidence="2 3">
    <name type="scientific">Colletotrichum kahawae</name>
    <name type="common">Coffee berry disease fungus</name>
    <dbReference type="NCBI Taxonomy" id="34407"/>
    <lineage>
        <taxon>Eukaryota</taxon>
        <taxon>Fungi</taxon>
        <taxon>Dikarya</taxon>
        <taxon>Ascomycota</taxon>
        <taxon>Pezizomycotina</taxon>
        <taxon>Sordariomycetes</taxon>
        <taxon>Hypocreomycetidae</taxon>
        <taxon>Glomerellales</taxon>
        <taxon>Glomerellaceae</taxon>
        <taxon>Colletotrichum</taxon>
        <taxon>Colletotrichum gloeosporioides species complex</taxon>
    </lineage>
</organism>
<sequence length="276" mass="29401">MTLEGSGGKVLLVLRKEEEEKDASSATAAGDSGRFGTVRLVQGLSPSDVPSIRCTNGLATEIPGELIPSSEDSPRDTDPAAAACSTGCIETPIQVKMRPSQVLGAVFVAGSASAAAIDVVEPLRTCLFPEPDKRICYSEPGATPQGLDLREVQFTADYLRAYQEQQLSIGASPFWKMTLPEAENCGEWQVTSKGRTWVMAKLVRNDQAGVLFSDIAATIDGLALEDPTRALLNCSTAGGQMGTIVDTENPLYQTQLFEGEGFTNKGIVIKLVRSPM</sequence>
<gene>
    <name evidence="2" type="ORF">CKAH01_09677</name>
</gene>